<organism evidence="1">
    <name type="scientific">marine sediment metagenome</name>
    <dbReference type="NCBI Taxonomy" id="412755"/>
    <lineage>
        <taxon>unclassified sequences</taxon>
        <taxon>metagenomes</taxon>
        <taxon>ecological metagenomes</taxon>
    </lineage>
</organism>
<accession>X1G4U1</accession>
<protein>
    <submittedName>
        <fullName evidence="1">Uncharacterized protein</fullName>
    </submittedName>
</protein>
<reference evidence="1" key="1">
    <citation type="journal article" date="2014" name="Front. Microbiol.">
        <title>High frequency of phylogenetically diverse reductive dehalogenase-homologous genes in deep subseafloor sedimentary metagenomes.</title>
        <authorList>
            <person name="Kawai M."/>
            <person name="Futagami T."/>
            <person name="Toyoda A."/>
            <person name="Takaki Y."/>
            <person name="Nishi S."/>
            <person name="Hori S."/>
            <person name="Arai W."/>
            <person name="Tsubouchi T."/>
            <person name="Morono Y."/>
            <person name="Uchiyama I."/>
            <person name="Ito T."/>
            <person name="Fujiyama A."/>
            <person name="Inagaki F."/>
            <person name="Takami H."/>
        </authorList>
    </citation>
    <scope>NUCLEOTIDE SEQUENCE</scope>
    <source>
        <strain evidence="1">Expedition CK06-06</strain>
    </source>
</reference>
<comment type="caution">
    <text evidence="1">The sequence shown here is derived from an EMBL/GenBank/DDBJ whole genome shotgun (WGS) entry which is preliminary data.</text>
</comment>
<evidence type="ECO:0000313" key="1">
    <source>
        <dbReference type="EMBL" id="GAH52267.1"/>
    </source>
</evidence>
<sequence>MKGIYMNKELLLKYLKTYNDRHDSIMEQYGVKDGFVIEGKYWWDAYKELIKEILTKIDNRTVTIEDFHNFYRKFGFGPKLYANSVLEYGVEKLSNLFKFLSNASIEPNVKLKEIAEDQESEFFVKGIGINFVTLFLTNCFPNKYGQWNKQIDGALKKIGAYPNKSIGEQKSDFYLKINQTLLNIKEVTGLDNLTLVDNLLYCINVGYLSEKGKIDEKIIEEIEEI</sequence>
<dbReference type="AlphaFoldDB" id="X1G4U1"/>
<feature type="non-terminal residue" evidence="1">
    <location>
        <position position="225"/>
    </location>
</feature>
<proteinExistence type="predicted"/>
<dbReference type="EMBL" id="BARU01016762">
    <property type="protein sequence ID" value="GAH52267.1"/>
    <property type="molecule type" value="Genomic_DNA"/>
</dbReference>
<name>X1G4U1_9ZZZZ</name>
<gene>
    <name evidence="1" type="ORF">S03H2_27844</name>
</gene>